<dbReference type="Gene3D" id="3.40.50.300">
    <property type="entry name" value="P-loop containing nucleotide triphosphate hydrolases"/>
    <property type="match status" value="1"/>
</dbReference>
<dbReference type="PANTHER" id="PTHR43718:SF2">
    <property type="entry name" value="LON PROTEASE HOMOLOG, MITOCHONDRIAL"/>
    <property type="match status" value="1"/>
</dbReference>
<gene>
    <name evidence="3" type="ORF">CKO28_22570</name>
</gene>
<organism evidence="3 4">
    <name type="scientific">Rhodovibrio sodomensis</name>
    <dbReference type="NCBI Taxonomy" id="1088"/>
    <lineage>
        <taxon>Bacteria</taxon>
        <taxon>Pseudomonadati</taxon>
        <taxon>Pseudomonadota</taxon>
        <taxon>Alphaproteobacteria</taxon>
        <taxon>Rhodospirillales</taxon>
        <taxon>Rhodovibrionaceae</taxon>
        <taxon>Rhodovibrio</taxon>
    </lineage>
</organism>
<feature type="domain" description="AAA+ ATPase" evidence="2">
    <location>
        <begin position="262"/>
        <end position="411"/>
    </location>
</feature>
<dbReference type="SUPFAM" id="SSF52540">
    <property type="entry name" value="P-loop containing nucleoside triphosphate hydrolases"/>
    <property type="match status" value="1"/>
</dbReference>
<evidence type="ECO:0000313" key="4">
    <source>
        <dbReference type="Proteomes" id="UP001296873"/>
    </source>
</evidence>
<dbReference type="InterPro" id="IPR027417">
    <property type="entry name" value="P-loop_NTPase"/>
</dbReference>
<accession>A0ABS1DN65</accession>
<dbReference type="Proteomes" id="UP001296873">
    <property type="component" value="Unassembled WGS sequence"/>
</dbReference>
<dbReference type="PANTHER" id="PTHR43718">
    <property type="entry name" value="LON PROTEASE"/>
    <property type="match status" value="1"/>
</dbReference>
<dbReference type="EMBL" id="NRRL01000118">
    <property type="protein sequence ID" value="MBK1670805.1"/>
    <property type="molecule type" value="Genomic_DNA"/>
</dbReference>
<evidence type="ECO:0000259" key="2">
    <source>
        <dbReference type="SMART" id="SM00382"/>
    </source>
</evidence>
<comment type="caution">
    <text evidence="3">The sequence shown here is derived from an EMBL/GenBank/DDBJ whole genome shotgun (WGS) entry which is preliminary data.</text>
</comment>
<name>A0ABS1DN65_9PROT</name>
<reference evidence="3 4" key="1">
    <citation type="journal article" date="2020" name="Microorganisms">
        <title>Osmotic Adaptation and Compatible Solute Biosynthesis of Phototrophic Bacteria as Revealed from Genome Analyses.</title>
        <authorList>
            <person name="Imhoff J.F."/>
            <person name="Rahn T."/>
            <person name="Kunzel S."/>
            <person name="Keller A."/>
            <person name="Neulinger S.C."/>
        </authorList>
    </citation>
    <scope>NUCLEOTIDE SEQUENCE [LARGE SCALE GENOMIC DNA]</scope>
    <source>
        <strain evidence="3 4">DSM 9895</strain>
    </source>
</reference>
<evidence type="ECO:0000256" key="1">
    <source>
        <dbReference type="SAM" id="MobiDB-lite"/>
    </source>
</evidence>
<feature type="region of interest" description="Disordered" evidence="1">
    <location>
        <begin position="158"/>
        <end position="179"/>
    </location>
</feature>
<protein>
    <recommendedName>
        <fullName evidence="2">AAA+ ATPase domain-containing protein</fullName>
    </recommendedName>
</protein>
<dbReference type="InterPro" id="IPR003593">
    <property type="entry name" value="AAA+_ATPase"/>
</dbReference>
<dbReference type="SMART" id="SM00382">
    <property type="entry name" value="AAA"/>
    <property type="match status" value="1"/>
</dbReference>
<dbReference type="Pfam" id="PF00004">
    <property type="entry name" value="AAA"/>
    <property type="match status" value="1"/>
</dbReference>
<sequence length="481" mass="52158">MNGMREIEWWRRRRPEKLTHSEWQLLHRRLVDITPRELGGATGLLRAAVAEDHQAAFRLALLLLSERPKTTVLRDLAASWALLAAHAPGLHGSRVGDAADVLEELHLNDLTEYRHKRRNRLAAPGERAAALRQATIAERYVDKAAPALARYRDDLKEAREADAPADTEPAEPAPDAGAMTWDVPTKRVIQADALPGGHRFEDKRLIEEFKPLLGELPLAGRVTDPDAFVDTLVGSFPWMADALTPMRDDLRLRTYAGLPWLHVRPLLLVGPPGSGKTILARRLFAQAGVGCDILSAGGASDNRHLQGTARGWAGAQPCGALRAVQHHSCANPGIVVDEVDKAGGSARNGRLQDTLLAMLEPGTAGAFYDECLCVDLDLSSVNWVLTANRTAGLAAPLKSRLTIVEVPAPAGRDLDAIMADLIGDVAAELGVRRAALPTLDPSLLQALQTDLDRHGDVRRVQRGLKRALAQAAGRTRRPVDA</sequence>
<evidence type="ECO:0000313" key="3">
    <source>
        <dbReference type="EMBL" id="MBK1670805.1"/>
    </source>
</evidence>
<dbReference type="InterPro" id="IPR027065">
    <property type="entry name" value="Lon_Prtase"/>
</dbReference>
<dbReference type="InterPro" id="IPR003959">
    <property type="entry name" value="ATPase_AAA_core"/>
</dbReference>
<proteinExistence type="predicted"/>
<keyword evidence="4" id="KW-1185">Reference proteome</keyword>